<dbReference type="SUPFAM" id="SSF118352">
    <property type="entry name" value="HSP33 redox switch-like"/>
    <property type="match status" value="1"/>
</dbReference>
<evidence type="ECO:0000313" key="7">
    <source>
        <dbReference type="Proteomes" id="UP000777002"/>
    </source>
</evidence>
<dbReference type="PANTHER" id="PTHR30111">
    <property type="entry name" value="33 KDA CHAPERONIN"/>
    <property type="match status" value="1"/>
</dbReference>
<evidence type="ECO:0000256" key="2">
    <source>
        <dbReference type="ARBA" id="ARBA00022833"/>
    </source>
</evidence>
<keyword evidence="4" id="KW-0143">Chaperone</keyword>
<dbReference type="Gene3D" id="1.10.287.480">
    <property type="entry name" value="helix hairpin bin"/>
    <property type="match status" value="1"/>
</dbReference>
<protein>
    <submittedName>
        <fullName evidence="6">Hsp33 family molecular chaperone HslO</fullName>
    </submittedName>
</protein>
<organism evidence="6 7">
    <name type="scientific">Parasutterella secunda</name>
    <dbReference type="NCBI Taxonomy" id="626947"/>
    <lineage>
        <taxon>Bacteria</taxon>
        <taxon>Pseudomonadati</taxon>
        <taxon>Pseudomonadota</taxon>
        <taxon>Betaproteobacteria</taxon>
        <taxon>Burkholderiales</taxon>
        <taxon>Sutterellaceae</taxon>
        <taxon>Parasutterella</taxon>
    </lineage>
</organism>
<dbReference type="Gene3D" id="3.90.1280.10">
    <property type="entry name" value="HSP33 redox switch-like"/>
    <property type="match status" value="1"/>
</dbReference>
<dbReference type="EMBL" id="JACJKX010000015">
    <property type="protein sequence ID" value="MBM6929163.1"/>
    <property type="molecule type" value="Genomic_DNA"/>
</dbReference>
<evidence type="ECO:0000256" key="5">
    <source>
        <dbReference type="ARBA" id="ARBA00023284"/>
    </source>
</evidence>
<dbReference type="PANTHER" id="PTHR30111:SF1">
    <property type="entry name" value="33 KDA CHAPERONIN"/>
    <property type="match status" value="1"/>
</dbReference>
<dbReference type="InterPro" id="IPR016154">
    <property type="entry name" value="Heat_shock_Hsp33_C"/>
</dbReference>
<dbReference type="InterPro" id="IPR023212">
    <property type="entry name" value="Hsp33_helix_hairpin_bin_dom_sf"/>
</dbReference>
<evidence type="ECO:0000256" key="3">
    <source>
        <dbReference type="ARBA" id="ARBA00023157"/>
    </source>
</evidence>
<evidence type="ECO:0000256" key="1">
    <source>
        <dbReference type="ARBA" id="ARBA00022490"/>
    </source>
</evidence>
<dbReference type="Pfam" id="PF01430">
    <property type="entry name" value="HSP33"/>
    <property type="match status" value="1"/>
</dbReference>
<dbReference type="Gene3D" id="3.55.30.10">
    <property type="entry name" value="Hsp33 domain"/>
    <property type="match status" value="1"/>
</dbReference>
<keyword evidence="1" id="KW-0963">Cytoplasm</keyword>
<keyword evidence="2" id="KW-0862">Zinc</keyword>
<dbReference type="InterPro" id="IPR000397">
    <property type="entry name" value="Heat_shock_Hsp33"/>
</dbReference>
<keyword evidence="7" id="KW-1185">Reference proteome</keyword>
<dbReference type="RefSeq" id="WP_205050750.1">
    <property type="nucleotide sequence ID" value="NZ_JACJKX010000015.1"/>
</dbReference>
<dbReference type="CDD" id="cd00498">
    <property type="entry name" value="Hsp33"/>
    <property type="match status" value="1"/>
</dbReference>
<keyword evidence="3" id="KW-1015">Disulfide bond</keyword>
<evidence type="ECO:0000313" key="6">
    <source>
        <dbReference type="EMBL" id="MBM6929163.1"/>
    </source>
</evidence>
<name>A0ABS2GWC2_9BURK</name>
<dbReference type="InterPro" id="IPR016153">
    <property type="entry name" value="Heat_shock_Hsp33_N"/>
</dbReference>
<keyword evidence="5" id="KW-0676">Redox-active center</keyword>
<comment type="caution">
    <text evidence="6">The sequence shown here is derived from an EMBL/GenBank/DDBJ whole genome shotgun (WGS) entry which is preliminary data.</text>
</comment>
<reference evidence="6 7" key="1">
    <citation type="journal article" date="2021" name="Sci. Rep.">
        <title>The distribution of antibiotic resistance genes in chicken gut microbiota commensals.</title>
        <authorList>
            <person name="Juricova H."/>
            <person name="Matiasovicova J."/>
            <person name="Kubasova T."/>
            <person name="Cejkova D."/>
            <person name="Rychlik I."/>
        </authorList>
    </citation>
    <scope>NUCLEOTIDE SEQUENCE [LARGE SCALE GENOMIC DNA]</scope>
    <source>
        <strain evidence="6 7">An562</strain>
    </source>
</reference>
<proteinExistence type="predicted"/>
<sequence length="302" mass="33748">MTEHDTLLRFIFKHTPMKGACVKLTTAWKSMRQYQKWPVCVTRLMGEMTAGSILLASSLKFEGSLIMQVQGDGPVRLAIVEVRNGLLVRATVKMNTNEELSDSMDMKALLNAHGRGRCAIMLDPKDRREGEPLYQGVVPLTGENIAQALMGYMEQSEQIHTKLWLAADENAVGGLMLQQMPDFGGKDENIKDDEESVNRIETLAATITDEELLGLSCQEVTHRLFWEEAPEYFEATEPKFACTCSREKVAAMIKNLGEVEALQIIKDEGKLEVTCDFCGRTETFNAEDIVNLFDDGSAEKNN</sequence>
<dbReference type="PIRSF" id="PIRSF005261">
    <property type="entry name" value="Heat_shock_Hsp33"/>
    <property type="match status" value="1"/>
</dbReference>
<evidence type="ECO:0000256" key="4">
    <source>
        <dbReference type="ARBA" id="ARBA00023186"/>
    </source>
</evidence>
<gene>
    <name evidence="6" type="ORF">H5985_07775</name>
</gene>
<dbReference type="SUPFAM" id="SSF64397">
    <property type="entry name" value="Hsp33 domain"/>
    <property type="match status" value="1"/>
</dbReference>
<dbReference type="Proteomes" id="UP000777002">
    <property type="component" value="Unassembled WGS sequence"/>
</dbReference>
<accession>A0ABS2GWC2</accession>